<evidence type="ECO:0000313" key="2">
    <source>
        <dbReference type="Proteomes" id="UP001159363"/>
    </source>
</evidence>
<organism evidence="1 2">
    <name type="scientific">Dryococelus australis</name>
    <dbReference type="NCBI Taxonomy" id="614101"/>
    <lineage>
        <taxon>Eukaryota</taxon>
        <taxon>Metazoa</taxon>
        <taxon>Ecdysozoa</taxon>
        <taxon>Arthropoda</taxon>
        <taxon>Hexapoda</taxon>
        <taxon>Insecta</taxon>
        <taxon>Pterygota</taxon>
        <taxon>Neoptera</taxon>
        <taxon>Polyneoptera</taxon>
        <taxon>Phasmatodea</taxon>
        <taxon>Verophasmatodea</taxon>
        <taxon>Anareolatae</taxon>
        <taxon>Phasmatidae</taxon>
        <taxon>Eurycanthinae</taxon>
        <taxon>Dryococelus</taxon>
    </lineage>
</organism>
<name>A0ABQ9GWZ2_9NEOP</name>
<evidence type="ECO:0000313" key="1">
    <source>
        <dbReference type="EMBL" id="KAJ8876545.1"/>
    </source>
</evidence>
<sequence length="146" mass="15894">MHMQELPGHHLLGATWHMKVLGQGSSDPERQQFVIAKCGEELTEAVCAVECAVTEDGKEGEVKSASLHRSVRGDKSRVRLPSRRLVGPVTSRAHLIARGHGPPTCSPKHAQPDKEFRAFIYGKLRVLHLTRATTAYLLAAAVAALT</sequence>
<gene>
    <name evidence="1" type="ORF">PR048_020990</name>
</gene>
<keyword evidence="2" id="KW-1185">Reference proteome</keyword>
<dbReference type="Proteomes" id="UP001159363">
    <property type="component" value="Chromosome 7"/>
</dbReference>
<dbReference type="EMBL" id="JARBHB010000008">
    <property type="protein sequence ID" value="KAJ8876545.1"/>
    <property type="molecule type" value="Genomic_DNA"/>
</dbReference>
<proteinExistence type="predicted"/>
<accession>A0ABQ9GWZ2</accession>
<comment type="caution">
    <text evidence="1">The sequence shown here is derived from an EMBL/GenBank/DDBJ whole genome shotgun (WGS) entry which is preliminary data.</text>
</comment>
<protein>
    <submittedName>
        <fullName evidence="1">Uncharacterized protein</fullName>
    </submittedName>
</protein>
<reference evidence="1 2" key="1">
    <citation type="submission" date="2023-02" db="EMBL/GenBank/DDBJ databases">
        <title>LHISI_Scaffold_Assembly.</title>
        <authorList>
            <person name="Stuart O.P."/>
            <person name="Cleave R."/>
            <person name="Magrath M.J.L."/>
            <person name="Mikheyev A.S."/>
        </authorList>
    </citation>
    <scope>NUCLEOTIDE SEQUENCE [LARGE SCALE GENOMIC DNA]</scope>
    <source>
        <strain evidence="1">Daus_M_001</strain>
        <tissue evidence="1">Leg muscle</tissue>
    </source>
</reference>